<name>A0AAP3XS89_9PROT</name>
<dbReference type="Proteomes" id="UP001301140">
    <property type="component" value="Unassembled WGS sequence"/>
</dbReference>
<reference evidence="1 2" key="1">
    <citation type="submission" date="2023-03" db="EMBL/GenBank/DDBJ databases">
        <title>YIM 152171 draft genome.</title>
        <authorList>
            <person name="Yang Z."/>
        </authorList>
    </citation>
    <scope>NUCLEOTIDE SEQUENCE [LARGE SCALE GENOMIC DNA]</scope>
    <source>
        <strain evidence="1 2">YIM 152171</strain>
    </source>
</reference>
<dbReference type="CDD" id="cd19166">
    <property type="entry name" value="HemeO-bac"/>
    <property type="match status" value="1"/>
</dbReference>
<dbReference type="Pfam" id="PF01126">
    <property type="entry name" value="Heme_oxygenase"/>
    <property type="match status" value="1"/>
</dbReference>
<accession>A0AAP3XS89</accession>
<keyword evidence="2" id="KW-1185">Reference proteome</keyword>
<evidence type="ECO:0000313" key="1">
    <source>
        <dbReference type="EMBL" id="MDF1586757.1"/>
    </source>
</evidence>
<dbReference type="InterPro" id="IPR016053">
    <property type="entry name" value="Haem_Oase-like"/>
</dbReference>
<dbReference type="Gene3D" id="1.20.910.10">
    <property type="entry name" value="Heme oxygenase-like"/>
    <property type="match status" value="1"/>
</dbReference>
<organism evidence="1 2">
    <name type="scientific">Marinimicrococcus flavescens</name>
    <dbReference type="NCBI Taxonomy" id="3031815"/>
    <lineage>
        <taxon>Bacteria</taxon>
        <taxon>Pseudomonadati</taxon>
        <taxon>Pseudomonadota</taxon>
        <taxon>Alphaproteobacteria</taxon>
        <taxon>Geminicoccales</taxon>
        <taxon>Geminicoccaceae</taxon>
        <taxon>Marinimicrococcus</taxon>
    </lineage>
</organism>
<dbReference type="AlphaFoldDB" id="A0AAP3XS89"/>
<sequence>MRERLRRSTATLHRRAEAAMALESRLASPESYRLLLCRLLGLHRPLETAMPRIGWSGTGIDIPARRKCGWLEADLRDLGTGEAALAAIPSCPFLPRLESAAAGLGALYVSEGASLGGRIVLRQASQRLGIDARHGGRFFASYGPDTGPMWRACVTALDTLDCRSPAADEAQAAAEAMFVAFETWLSMPRAS</sequence>
<proteinExistence type="predicted"/>
<comment type="caution">
    <text evidence="1">The sequence shown here is derived from an EMBL/GenBank/DDBJ whole genome shotgun (WGS) entry which is preliminary data.</text>
</comment>
<protein>
    <submittedName>
        <fullName evidence="1">Biliverdin-producing heme oxygenase</fullName>
    </submittedName>
</protein>
<gene>
    <name evidence="1" type="ORF">PZ740_10230</name>
</gene>
<dbReference type="InterPro" id="IPR016084">
    <property type="entry name" value="Haem_Oase-like_multi-hlx"/>
</dbReference>
<evidence type="ECO:0000313" key="2">
    <source>
        <dbReference type="Proteomes" id="UP001301140"/>
    </source>
</evidence>
<dbReference type="SUPFAM" id="SSF48613">
    <property type="entry name" value="Heme oxygenase-like"/>
    <property type="match status" value="1"/>
</dbReference>
<dbReference type="EMBL" id="JARGEQ010000092">
    <property type="protein sequence ID" value="MDF1586757.1"/>
    <property type="molecule type" value="Genomic_DNA"/>
</dbReference>
<dbReference type="GO" id="GO:0004392">
    <property type="term" value="F:heme oxygenase (decyclizing) activity"/>
    <property type="evidence" value="ECO:0007669"/>
    <property type="project" value="InterPro"/>
</dbReference>
<dbReference type="GO" id="GO:0006788">
    <property type="term" value="P:heme oxidation"/>
    <property type="evidence" value="ECO:0007669"/>
    <property type="project" value="InterPro"/>
</dbReference>